<dbReference type="SUPFAM" id="SSF53335">
    <property type="entry name" value="S-adenosyl-L-methionine-dependent methyltransferases"/>
    <property type="match status" value="1"/>
</dbReference>
<dbReference type="EMBL" id="JWZX01002104">
    <property type="protein sequence ID" value="KOO30998.1"/>
    <property type="molecule type" value="Genomic_DNA"/>
</dbReference>
<dbReference type="InterPro" id="IPR019410">
    <property type="entry name" value="Methyltransf_16"/>
</dbReference>
<comment type="caution">
    <text evidence="1">The sequence shown here is derived from an EMBL/GenBank/DDBJ whole genome shotgun (WGS) entry which is preliminary data.</text>
</comment>
<dbReference type="CDD" id="cd02440">
    <property type="entry name" value="AdoMet_MTases"/>
    <property type="match status" value="1"/>
</dbReference>
<dbReference type="Gene3D" id="3.40.50.150">
    <property type="entry name" value="Vaccinia Virus protein VP39"/>
    <property type="match status" value="1"/>
</dbReference>
<dbReference type="InterPro" id="IPR029063">
    <property type="entry name" value="SAM-dependent_MTases_sf"/>
</dbReference>
<evidence type="ECO:0000313" key="1">
    <source>
        <dbReference type="EMBL" id="KOO30998.1"/>
    </source>
</evidence>
<dbReference type="PANTHER" id="PTHR14614">
    <property type="entry name" value="HEPATOCELLULAR CARCINOMA-ASSOCIATED ANTIGEN"/>
    <property type="match status" value="1"/>
</dbReference>
<dbReference type="Proteomes" id="UP000037460">
    <property type="component" value="Unassembled WGS sequence"/>
</dbReference>
<proteinExistence type="predicted"/>
<sequence>MADVEAEETHAFEFVRGSPSVHLRELAHLGSDEASRVLGASPDEDKTGLQLWAASIVLSHWLLEMREKLRGREVLELGAGCGLCGIVAAKLCATGPVLLTDLAPPTIANMEHNLAINSLPPTAARAASLDWREPKTWPPAHSVVIGADLAYAREAVPDLLRVVRALVAPGGSFLYVAPDCREGEPDFLQGLTAAGFECQASAMPADYLRCVLPERSDEDFEILFAELRERTYSLCADCMLIA</sequence>
<dbReference type="Pfam" id="PF10294">
    <property type="entry name" value="Methyltransf_16"/>
    <property type="match status" value="1"/>
</dbReference>
<evidence type="ECO:0000313" key="2">
    <source>
        <dbReference type="Proteomes" id="UP000037460"/>
    </source>
</evidence>
<protein>
    <submittedName>
        <fullName evidence="1">Methyltransferase type 12 domain-containing protein</fullName>
    </submittedName>
</protein>
<reference evidence="2" key="1">
    <citation type="journal article" date="2015" name="PLoS Genet.">
        <title>Genome Sequence and Transcriptome Analyses of Chrysochromulina tobin: Metabolic Tools for Enhanced Algal Fitness in the Prominent Order Prymnesiales (Haptophyceae).</title>
        <authorList>
            <person name="Hovde B.T."/>
            <person name="Deodato C.R."/>
            <person name="Hunsperger H.M."/>
            <person name="Ryken S.A."/>
            <person name="Yost W."/>
            <person name="Jha R.K."/>
            <person name="Patterson J."/>
            <person name="Monnat R.J. Jr."/>
            <person name="Barlow S.B."/>
            <person name="Starkenburg S.R."/>
            <person name="Cattolico R.A."/>
        </authorList>
    </citation>
    <scope>NUCLEOTIDE SEQUENCE</scope>
    <source>
        <strain evidence="2">CCMP291</strain>
    </source>
</reference>
<dbReference type="AlphaFoldDB" id="A0A0M0JXZ4"/>
<keyword evidence="2" id="KW-1185">Reference proteome</keyword>
<gene>
    <name evidence="1" type="ORF">Ctob_009306</name>
</gene>
<keyword evidence="1" id="KW-0808">Transferase</keyword>
<keyword evidence="1" id="KW-0489">Methyltransferase</keyword>
<dbReference type="OrthoDB" id="46564at2759"/>
<organism evidence="1 2">
    <name type="scientific">Chrysochromulina tobinii</name>
    <dbReference type="NCBI Taxonomy" id="1460289"/>
    <lineage>
        <taxon>Eukaryota</taxon>
        <taxon>Haptista</taxon>
        <taxon>Haptophyta</taxon>
        <taxon>Prymnesiophyceae</taxon>
        <taxon>Prymnesiales</taxon>
        <taxon>Chrysochromulinaceae</taxon>
        <taxon>Chrysochromulina</taxon>
    </lineage>
</organism>
<accession>A0A0M0JXZ4</accession>
<dbReference type="GO" id="GO:0008168">
    <property type="term" value="F:methyltransferase activity"/>
    <property type="evidence" value="ECO:0007669"/>
    <property type="project" value="UniProtKB-KW"/>
</dbReference>
<dbReference type="GO" id="GO:0032259">
    <property type="term" value="P:methylation"/>
    <property type="evidence" value="ECO:0007669"/>
    <property type="project" value="UniProtKB-KW"/>
</dbReference>
<name>A0A0M0JXZ4_9EUKA</name>